<reference evidence="6 7" key="1">
    <citation type="submission" date="2019-11" db="EMBL/GenBank/DDBJ databases">
        <title>Pseudmonas karstica sp. nov. and Pseudomonas spelaei sp. nov. from caves.</title>
        <authorList>
            <person name="Zeman M."/>
        </authorList>
    </citation>
    <scope>NUCLEOTIDE SEQUENCE [LARGE SCALE GENOMIC DNA]</scope>
    <source>
        <strain evidence="6 7">CCM 7891</strain>
    </source>
</reference>
<dbReference type="PANTHER" id="PTHR43024">
    <property type="entry name" value="UDP-N-ACETYLMURAMOYL-TRIPEPTIDE--D-ALANYL-D-ALANINE LIGASE"/>
    <property type="match status" value="1"/>
</dbReference>
<dbReference type="InterPro" id="IPR004101">
    <property type="entry name" value="Mur_ligase_C"/>
</dbReference>
<comment type="caution">
    <text evidence="6">The sequence shown here is derived from an EMBL/GenBank/DDBJ whole genome shotgun (WGS) entry which is preliminary data.</text>
</comment>
<dbReference type="InterPro" id="IPR036615">
    <property type="entry name" value="Mur_ligase_C_dom_sf"/>
</dbReference>
<dbReference type="Proteomes" id="UP000431485">
    <property type="component" value="Unassembled WGS sequence"/>
</dbReference>
<dbReference type="Gene3D" id="3.40.1190.10">
    <property type="entry name" value="Mur-like, catalytic domain"/>
    <property type="match status" value="1"/>
</dbReference>
<dbReference type="AlphaFoldDB" id="A0A7X2RUZ3"/>
<accession>A0A7X2RUZ3</accession>
<dbReference type="GO" id="GO:0016881">
    <property type="term" value="F:acid-amino acid ligase activity"/>
    <property type="evidence" value="ECO:0007669"/>
    <property type="project" value="InterPro"/>
</dbReference>
<evidence type="ECO:0000313" key="6">
    <source>
        <dbReference type="EMBL" id="MTD21496.1"/>
    </source>
</evidence>
<dbReference type="InterPro" id="IPR013221">
    <property type="entry name" value="Mur_ligase_cen"/>
</dbReference>
<feature type="domain" description="Mur ligase central" evidence="5">
    <location>
        <begin position="694"/>
        <end position="879"/>
    </location>
</feature>
<protein>
    <submittedName>
        <fullName evidence="6">Glutamate ligase</fullName>
    </submittedName>
</protein>
<dbReference type="OrthoDB" id="9810718at2"/>
<dbReference type="InterPro" id="IPR036565">
    <property type="entry name" value="Mur-like_cat_sf"/>
</dbReference>
<evidence type="ECO:0000256" key="2">
    <source>
        <dbReference type="ARBA" id="ARBA00022741"/>
    </source>
</evidence>
<name>A0A7X2RUZ3_9PSED</name>
<dbReference type="PANTHER" id="PTHR43024:SF1">
    <property type="entry name" value="UDP-N-ACETYLMURAMOYL-TRIPEPTIDE--D-ALANYL-D-ALANINE LIGASE"/>
    <property type="match status" value="1"/>
</dbReference>
<dbReference type="InterPro" id="IPR008928">
    <property type="entry name" value="6-hairpin_glycosidase_sf"/>
</dbReference>
<dbReference type="EMBL" id="WLYI01000031">
    <property type="protein sequence ID" value="MTD21496.1"/>
    <property type="molecule type" value="Genomic_DNA"/>
</dbReference>
<organism evidence="6 7">
    <name type="scientific">Pseudomonas karstica</name>
    <dbReference type="NCBI Taxonomy" id="1055468"/>
    <lineage>
        <taxon>Bacteria</taxon>
        <taxon>Pseudomonadati</taxon>
        <taxon>Pseudomonadota</taxon>
        <taxon>Gammaproteobacteria</taxon>
        <taxon>Pseudomonadales</taxon>
        <taxon>Pseudomonadaceae</taxon>
        <taxon>Pseudomonas</taxon>
    </lineage>
</organism>
<feature type="domain" description="Mur ligase C-terminal" evidence="4">
    <location>
        <begin position="907"/>
        <end position="1033"/>
    </location>
</feature>
<evidence type="ECO:0000259" key="4">
    <source>
        <dbReference type="Pfam" id="PF02875"/>
    </source>
</evidence>
<dbReference type="SUPFAM" id="SSF53623">
    <property type="entry name" value="MurD-like peptide ligases, catalytic domain"/>
    <property type="match status" value="1"/>
</dbReference>
<dbReference type="SUPFAM" id="SSF48208">
    <property type="entry name" value="Six-hairpin glycosidases"/>
    <property type="match status" value="1"/>
</dbReference>
<keyword evidence="1 6" id="KW-0436">Ligase</keyword>
<evidence type="ECO:0000259" key="5">
    <source>
        <dbReference type="Pfam" id="PF08245"/>
    </source>
</evidence>
<proteinExistence type="predicted"/>
<gene>
    <name evidence="6" type="ORF">GIR22_20445</name>
</gene>
<evidence type="ECO:0000313" key="7">
    <source>
        <dbReference type="Proteomes" id="UP000431485"/>
    </source>
</evidence>
<dbReference type="Gene3D" id="3.90.190.20">
    <property type="entry name" value="Mur ligase, C-terminal domain"/>
    <property type="match status" value="1"/>
</dbReference>
<dbReference type="SUPFAM" id="SSF53244">
    <property type="entry name" value="MurD-like peptide ligases, peptide-binding domain"/>
    <property type="match status" value="1"/>
</dbReference>
<dbReference type="GO" id="GO:0005975">
    <property type="term" value="P:carbohydrate metabolic process"/>
    <property type="evidence" value="ECO:0007669"/>
    <property type="project" value="InterPro"/>
</dbReference>
<dbReference type="Pfam" id="PF08245">
    <property type="entry name" value="Mur_ligase_M"/>
    <property type="match status" value="1"/>
</dbReference>
<dbReference type="InterPro" id="IPR051046">
    <property type="entry name" value="MurCDEF_CellWall_CoF430Synth"/>
</dbReference>
<evidence type="ECO:0000256" key="3">
    <source>
        <dbReference type="ARBA" id="ARBA00022840"/>
    </source>
</evidence>
<keyword evidence="7" id="KW-1185">Reference proteome</keyword>
<keyword evidence="3" id="KW-0067">ATP-binding</keyword>
<sequence length="1054" mass="118065">MSVKQQLLACYALLSKDTDERAVSSDTAHACTLFFSISDSTKRAHVLHVTAGNFESAWQTGASGLQKFHDQRVKQSGNTPERTWIRVERAINVTPLSWENLNERLKHHKRNYFRRGIAFDSSLHIALTEQELNANAILYGGGNIAHATFNAGNFSVYAKRRFTEPAALNVIAMLQPDTTVYLFDTAGVFCAEDGVAHKLNSNTAEVGWRTLPALEPDDVSARICSAAAYLGTQVQDSGQFVYGYFPCFDRPIKNYNTLRHASSTYSMIEAWALNGDETLMAAIQRSLDYLTRTLIRPSLLPDGSVAAFLVDTGDEIKLGGNAVCLLALVKYSEVTNTRHYLPLLEALANGMASMQDRNTGAFVHVLHAHDLSVKEPFRIIYYDGEAAFGLMRLYGLTRNERWLNVVEKAFDYFIGKEHWREHDHWLSYCVNELTRYRPHEKYFRFGLNNVAGYLGFVQQRITTFPTLLELMMAAQQMLQRIAQQPSMQHLLKDIDLHAFYRALHHRARYLLNGYFWPEMAMFFANPARIAGAFFIRHHAFRVRIDDVEHYLSGLIAYHRYLLDGAPHVSLASPPETTPDWTWDAATLARVTQGTWARQPPSGWRAAGLIPSMQFFKPQRILSRHPTKVGPNEAQSALRWAQASPERRPSAFLCVDPTPYLDSGLPVLQVADTRESILQLGRYARQHFSGQVFGVTGSAGKTTVVSMLTHALRHWGEVGQTEANANLPHGIAWNLASMPTTAKFWVLEMAVGRMPINSELVRPQFAIVTGIAPAHLEYHGTLENLTRKKSAIFRSMAPGDHAILNRDMPYYELFAQAAEGARLNVISYGEHADADLRLLDWHNEASLVYVKAQRGSQILDFTLRARGRHMVLNALAVLASLFAASLPASEALKILAGFEPVEGRGNVMQIQCEGGHFHLINDAYNANPGSMAAALQSIADLPVTSRHRVLVLGDMLELGPDAQRYHLELITPLRLAAPRRVLLCGPLMHELYLVLRDELSTQWFENAEALNQALMQNPTQWFHPGDWVLVKGSGGTGLSQVCEWMRSTEHAVLAK</sequence>
<dbReference type="GO" id="GO:0005524">
    <property type="term" value="F:ATP binding"/>
    <property type="evidence" value="ECO:0007669"/>
    <property type="project" value="UniProtKB-KW"/>
</dbReference>
<dbReference type="Pfam" id="PF02875">
    <property type="entry name" value="Mur_ligase_C"/>
    <property type="match status" value="1"/>
</dbReference>
<keyword evidence="2" id="KW-0547">Nucleotide-binding</keyword>
<evidence type="ECO:0000256" key="1">
    <source>
        <dbReference type="ARBA" id="ARBA00022598"/>
    </source>
</evidence>